<reference evidence="1" key="1">
    <citation type="journal article" date="2020" name="Nature">
        <title>Giant virus diversity and host interactions through global metagenomics.</title>
        <authorList>
            <person name="Schulz F."/>
            <person name="Roux S."/>
            <person name="Paez-Espino D."/>
            <person name="Jungbluth S."/>
            <person name="Walsh D.A."/>
            <person name="Denef V.J."/>
            <person name="McMahon K.D."/>
            <person name="Konstantinidis K.T."/>
            <person name="Eloe-Fadrosh E.A."/>
            <person name="Kyrpides N.C."/>
            <person name="Woyke T."/>
        </authorList>
    </citation>
    <scope>NUCLEOTIDE SEQUENCE</scope>
    <source>
        <strain evidence="1">GVMAG-M-3300021079-18</strain>
    </source>
</reference>
<protein>
    <submittedName>
        <fullName evidence="1">Uncharacterized protein</fullName>
    </submittedName>
</protein>
<sequence length="32" mass="3652">MSSEENQRLTKTVPSNEELAQELKKYIQTGAK</sequence>
<evidence type="ECO:0000313" key="1">
    <source>
        <dbReference type="EMBL" id="QHT03550.1"/>
    </source>
</evidence>
<dbReference type="EMBL" id="MN739413">
    <property type="protein sequence ID" value="QHT03550.1"/>
    <property type="molecule type" value="Genomic_DNA"/>
</dbReference>
<proteinExistence type="predicted"/>
<accession>A0A6C0CI48</accession>
<organism evidence="1">
    <name type="scientific">viral metagenome</name>
    <dbReference type="NCBI Taxonomy" id="1070528"/>
    <lineage>
        <taxon>unclassified sequences</taxon>
        <taxon>metagenomes</taxon>
        <taxon>organismal metagenomes</taxon>
    </lineage>
</organism>
<name>A0A6C0CI48_9ZZZZ</name>
<dbReference type="AlphaFoldDB" id="A0A6C0CI48"/>